<evidence type="ECO:0000313" key="7">
    <source>
        <dbReference type="Proteomes" id="UP000515928"/>
    </source>
</evidence>
<accession>A0A7G9RWK3</accession>
<feature type="domain" description="ABC transporter" evidence="5">
    <location>
        <begin position="2"/>
        <end position="229"/>
    </location>
</feature>
<dbReference type="InterPro" id="IPR017871">
    <property type="entry name" value="ABC_transporter-like_CS"/>
</dbReference>
<keyword evidence="2" id="KW-0547">Nucleotide-binding</keyword>
<evidence type="ECO:0000256" key="4">
    <source>
        <dbReference type="ARBA" id="ARBA00066388"/>
    </source>
</evidence>
<dbReference type="GO" id="GO:0016887">
    <property type="term" value="F:ATP hydrolysis activity"/>
    <property type="evidence" value="ECO:0007669"/>
    <property type="project" value="InterPro"/>
</dbReference>
<dbReference type="InterPro" id="IPR003593">
    <property type="entry name" value="AAA+_ATPase"/>
</dbReference>
<dbReference type="Gene3D" id="3.40.50.300">
    <property type="entry name" value="P-loop containing nucleotide triphosphate hydrolases"/>
    <property type="match status" value="1"/>
</dbReference>
<gene>
    <name evidence="6" type="ORF">H9L01_06215</name>
</gene>
<dbReference type="RefSeq" id="WP_187533111.1">
    <property type="nucleotide sequence ID" value="NZ_CBCSHU010000002.1"/>
</dbReference>
<dbReference type="PROSITE" id="PS50893">
    <property type="entry name" value="ABC_TRANSPORTER_2"/>
    <property type="match status" value="1"/>
</dbReference>
<dbReference type="EMBL" id="CP060715">
    <property type="protein sequence ID" value="QNN59978.1"/>
    <property type="molecule type" value="Genomic_DNA"/>
</dbReference>
<dbReference type="Proteomes" id="UP000515928">
    <property type="component" value="Chromosome"/>
</dbReference>
<sequence>MIDINALTVRYGEQSVIENLNLHIQKGTICTLIGPSGCGKTTLLYCIAGLKKGNQGVIEIDGETLNDVRSSSSLILQDYGLFPWKTVADNISFPLKSKGYAKDEINHKLQSTLDKLGLKGLENRYPTELSGGQRQRVALGRSLILEPDLLLMDEATSALDSITKEAIQDQIRDLSAQNKLTVLVVTHNIEEAVFLGDRILVMNQGKITHDLNNDLDRSDDARSSEAFHQQCLKVRGYLNETI</sequence>
<dbReference type="GO" id="GO:0005524">
    <property type="term" value="F:ATP binding"/>
    <property type="evidence" value="ECO:0007669"/>
    <property type="project" value="UniProtKB-KW"/>
</dbReference>
<keyword evidence="7" id="KW-1185">Reference proteome</keyword>
<dbReference type="InterPro" id="IPR027417">
    <property type="entry name" value="P-loop_NTPase"/>
</dbReference>
<dbReference type="CDD" id="cd03293">
    <property type="entry name" value="ABC_NrtD_SsuB_transporters"/>
    <property type="match status" value="1"/>
</dbReference>
<dbReference type="SMART" id="SM00382">
    <property type="entry name" value="AAA"/>
    <property type="match status" value="1"/>
</dbReference>
<keyword evidence="3 6" id="KW-0067">ATP-binding</keyword>
<name>A0A7G9RWK3_9FIRM</name>
<evidence type="ECO:0000256" key="1">
    <source>
        <dbReference type="ARBA" id="ARBA00022448"/>
    </source>
</evidence>
<dbReference type="InterPro" id="IPR050093">
    <property type="entry name" value="ABC_SmlMolc_Importer"/>
</dbReference>
<dbReference type="Pfam" id="PF00005">
    <property type="entry name" value="ABC_tran"/>
    <property type="match status" value="1"/>
</dbReference>
<dbReference type="KEGG" id="eio:H9L01_06215"/>
<evidence type="ECO:0000256" key="3">
    <source>
        <dbReference type="ARBA" id="ARBA00022840"/>
    </source>
</evidence>
<evidence type="ECO:0000313" key="6">
    <source>
        <dbReference type="EMBL" id="QNN59978.1"/>
    </source>
</evidence>
<evidence type="ECO:0000259" key="5">
    <source>
        <dbReference type="PROSITE" id="PS50893"/>
    </source>
</evidence>
<dbReference type="AlphaFoldDB" id="A0A7G9RWK3"/>
<dbReference type="GO" id="GO:0015418">
    <property type="term" value="F:ABC-type quaternary ammonium compound transporting activity"/>
    <property type="evidence" value="ECO:0007669"/>
    <property type="project" value="UniProtKB-EC"/>
</dbReference>
<proteinExistence type="predicted"/>
<dbReference type="InterPro" id="IPR003439">
    <property type="entry name" value="ABC_transporter-like_ATP-bd"/>
</dbReference>
<dbReference type="FunFam" id="3.40.50.300:FF:000425">
    <property type="entry name" value="Probable ABC transporter, ATP-binding subunit"/>
    <property type="match status" value="1"/>
</dbReference>
<dbReference type="EC" id="7.6.2.9" evidence="4"/>
<keyword evidence="1" id="KW-0813">Transport</keyword>
<reference evidence="6 7" key="1">
    <citation type="submission" date="2020-08" db="EMBL/GenBank/DDBJ databases">
        <title>Genome sequence of Erysipelothrix inopinata DSM 15511T.</title>
        <authorList>
            <person name="Hyun D.-W."/>
            <person name="Bae J.-W."/>
        </authorList>
    </citation>
    <scope>NUCLEOTIDE SEQUENCE [LARGE SCALE GENOMIC DNA]</scope>
    <source>
        <strain evidence="6 7">DSM 15511</strain>
    </source>
</reference>
<dbReference type="PANTHER" id="PTHR42781:SF4">
    <property type="entry name" value="SPERMIDINE_PUTRESCINE IMPORT ATP-BINDING PROTEIN POTA"/>
    <property type="match status" value="1"/>
</dbReference>
<protein>
    <recommendedName>
        <fullName evidence="4">ABC-type quaternary amine transporter</fullName>
        <ecNumber evidence="4">7.6.2.9</ecNumber>
    </recommendedName>
</protein>
<dbReference type="PANTHER" id="PTHR42781">
    <property type="entry name" value="SPERMIDINE/PUTRESCINE IMPORT ATP-BINDING PROTEIN POTA"/>
    <property type="match status" value="1"/>
</dbReference>
<evidence type="ECO:0000256" key="2">
    <source>
        <dbReference type="ARBA" id="ARBA00022741"/>
    </source>
</evidence>
<organism evidence="6 7">
    <name type="scientific">Erysipelothrix inopinata</name>
    <dbReference type="NCBI Taxonomy" id="225084"/>
    <lineage>
        <taxon>Bacteria</taxon>
        <taxon>Bacillati</taxon>
        <taxon>Bacillota</taxon>
        <taxon>Erysipelotrichia</taxon>
        <taxon>Erysipelotrichales</taxon>
        <taxon>Erysipelotrichaceae</taxon>
        <taxon>Erysipelothrix</taxon>
    </lineage>
</organism>
<dbReference type="PROSITE" id="PS00211">
    <property type="entry name" value="ABC_TRANSPORTER_1"/>
    <property type="match status" value="1"/>
</dbReference>
<dbReference type="SUPFAM" id="SSF52540">
    <property type="entry name" value="P-loop containing nucleoside triphosphate hydrolases"/>
    <property type="match status" value="1"/>
</dbReference>